<keyword evidence="6 12" id="KW-1133">Transmembrane helix</keyword>
<feature type="transmembrane region" description="Helical" evidence="12">
    <location>
        <begin position="197"/>
        <end position="214"/>
    </location>
</feature>
<evidence type="ECO:0000256" key="3">
    <source>
        <dbReference type="ARBA" id="ARBA00022475"/>
    </source>
</evidence>
<dbReference type="Pfam" id="PF09767">
    <property type="entry name" value="DUF2053"/>
    <property type="match status" value="2"/>
</dbReference>
<dbReference type="GO" id="GO:0005886">
    <property type="term" value="C:plasma membrane"/>
    <property type="evidence" value="ECO:0007669"/>
    <property type="project" value="UniProtKB-SubCell"/>
</dbReference>
<evidence type="ECO:0000256" key="12">
    <source>
        <dbReference type="SAM" id="Phobius"/>
    </source>
</evidence>
<dbReference type="PANTHER" id="PTHR12869">
    <property type="entry name" value="SMALL SEVEN TRANSMEMBRANE DOMAIN-CONTAINING PROTEIN"/>
    <property type="match status" value="1"/>
</dbReference>
<keyword evidence="4 12" id="KW-0812">Transmembrane</keyword>
<keyword evidence="5" id="KW-0256">Endoplasmic reticulum</keyword>
<evidence type="ECO:0000256" key="11">
    <source>
        <dbReference type="SAM" id="MobiDB-lite"/>
    </source>
</evidence>
<keyword evidence="7 12" id="KW-0472">Membrane</keyword>
<evidence type="ECO:0000256" key="2">
    <source>
        <dbReference type="ARBA" id="ARBA00004651"/>
    </source>
</evidence>
<accession>A0ABD3H7M9</accession>
<comment type="similarity">
    <text evidence="8">Belongs to the TMEM147 family.</text>
</comment>
<keyword evidence="3" id="KW-1003">Cell membrane</keyword>
<dbReference type="InterPro" id="IPR019164">
    <property type="entry name" value="TMEM147"/>
</dbReference>
<feature type="transmembrane region" description="Helical" evidence="12">
    <location>
        <begin position="221"/>
        <end position="243"/>
    </location>
</feature>
<sequence length="280" mass="30666">MTLFHFFNCAALTFGPHAVYYKATPLSEYDTAGACIKAALVYLGTALVKEVLKALIGFLDVAGLYFAPGQEGLGIRTDPPQGSACTTTQAWTGRTPAPTPDLKPSWGPGPGPRSQTRPWRCEVDTFSESPIRIPNPILALGRRYLLRVPDPDPRPDPGAKRWAFADSLVHRLAPLWFGARGLEFTWDYLLRGLESNANLVFTVSLAALGSLMWLRKNKPAALVPFVYASAGLVATMPSITSYLQHGLHWNFSKVVGFELAASLVVAFVTWRLYNACQRPS</sequence>
<gene>
    <name evidence="13" type="ORF">R1sor_013806</name>
</gene>
<feature type="region of interest" description="Disordered" evidence="11">
    <location>
        <begin position="76"/>
        <end position="118"/>
    </location>
</feature>
<evidence type="ECO:0000256" key="6">
    <source>
        <dbReference type="ARBA" id="ARBA00022989"/>
    </source>
</evidence>
<organism evidence="13 14">
    <name type="scientific">Riccia sorocarpa</name>
    <dbReference type="NCBI Taxonomy" id="122646"/>
    <lineage>
        <taxon>Eukaryota</taxon>
        <taxon>Viridiplantae</taxon>
        <taxon>Streptophyta</taxon>
        <taxon>Embryophyta</taxon>
        <taxon>Marchantiophyta</taxon>
        <taxon>Marchantiopsida</taxon>
        <taxon>Marchantiidae</taxon>
        <taxon>Marchantiales</taxon>
        <taxon>Ricciaceae</taxon>
        <taxon>Riccia</taxon>
    </lineage>
</organism>
<feature type="transmembrane region" description="Helical" evidence="12">
    <location>
        <begin position="255"/>
        <end position="273"/>
    </location>
</feature>
<comment type="subcellular location">
    <subcellularLocation>
        <location evidence="2">Cell membrane</location>
        <topology evidence="2">Multi-pass membrane protein</topology>
    </subcellularLocation>
    <subcellularLocation>
        <location evidence="1">Endoplasmic reticulum membrane</location>
        <topology evidence="1">Multi-pass membrane protein</topology>
    </subcellularLocation>
</comment>
<reference evidence="13 14" key="1">
    <citation type="submission" date="2024-09" db="EMBL/GenBank/DDBJ databases">
        <title>Chromosome-scale assembly of Riccia sorocarpa.</title>
        <authorList>
            <person name="Paukszto L."/>
        </authorList>
    </citation>
    <scope>NUCLEOTIDE SEQUENCE [LARGE SCALE GENOMIC DNA]</scope>
    <source>
        <strain evidence="13">LP-2024</strain>
        <tissue evidence="13">Aerial parts of the thallus</tissue>
    </source>
</reference>
<evidence type="ECO:0000313" key="14">
    <source>
        <dbReference type="Proteomes" id="UP001633002"/>
    </source>
</evidence>
<dbReference type="AlphaFoldDB" id="A0ABD3H7M9"/>
<evidence type="ECO:0000256" key="8">
    <source>
        <dbReference type="ARBA" id="ARBA00034739"/>
    </source>
</evidence>
<name>A0ABD3H7M9_9MARC</name>
<dbReference type="GO" id="GO:0005789">
    <property type="term" value="C:endoplasmic reticulum membrane"/>
    <property type="evidence" value="ECO:0007669"/>
    <property type="project" value="UniProtKB-SubCell"/>
</dbReference>
<dbReference type="EMBL" id="JBJQOH010000004">
    <property type="protein sequence ID" value="KAL3687497.1"/>
    <property type="molecule type" value="Genomic_DNA"/>
</dbReference>
<feature type="compositionally biased region" description="Polar residues" evidence="11">
    <location>
        <begin position="83"/>
        <end position="92"/>
    </location>
</feature>
<dbReference type="Proteomes" id="UP001633002">
    <property type="component" value="Unassembled WGS sequence"/>
</dbReference>
<evidence type="ECO:0000313" key="13">
    <source>
        <dbReference type="EMBL" id="KAL3687497.1"/>
    </source>
</evidence>
<proteinExistence type="inferred from homology"/>
<dbReference type="PANTHER" id="PTHR12869:SF0">
    <property type="entry name" value="BOS COMPLEX SUBUNIT TMEM147"/>
    <property type="match status" value="1"/>
</dbReference>
<comment type="caution">
    <text evidence="13">The sequence shown here is derived from an EMBL/GenBank/DDBJ whole genome shotgun (WGS) entry which is preliminary data.</text>
</comment>
<evidence type="ECO:0000256" key="10">
    <source>
        <dbReference type="ARBA" id="ARBA00034899"/>
    </source>
</evidence>
<evidence type="ECO:0000256" key="4">
    <source>
        <dbReference type="ARBA" id="ARBA00022692"/>
    </source>
</evidence>
<evidence type="ECO:0000256" key="1">
    <source>
        <dbReference type="ARBA" id="ARBA00004477"/>
    </source>
</evidence>
<feature type="compositionally biased region" description="Pro residues" evidence="11">
    <location>
        <begin position="97"/>
        <end position="111"/>
    </location>
</feature>
<protein>
    <recommendedName>
        <fullName evidence="9">BOS complex subunit TMEM147</fullName>
    </recommendedName>
    <alternativeName>
        <fullName evidence="10">Transmembrane protein 147</fullName>
    </alternativeName>
</protein>
<evidence type="ECO:0000256" key="7">
    <source>
        <dbReference type="ARBA" id="ARBA00023136"/>
    </source>
</evidence>
<evidence type="ECO:0000256" key="9">
    <source>
        <dbReference type="ARBA" id="ARBA00034846"/>
    </source>
</evidence>
<evidence type="ECO:0000256" key="5">
    <source>
        <dbReference type="ARBA" id="ARBA00022824"/>
    </source>
</evidence>
<keyword evidence="14" id="KW-1185">Reference proteome</keyword>